<dbReference type="Gene3D" id="3.90.550.10">
    <property type="entry name" value="Spore Coat Polysaccharide Biosynthesis Protein SpsA, Chain A"/>
    <property type="match status" value="1"/>
</dbReference>
<accession>A0A7K1UG59</accession>
<comment type="caution">
    <text evidence="4">The sequence shown here is derived from an EMBL/GenBank/DDBJ whole genome shotgun (WGS) entry which is preliminary data.</text>
</comment>
<protein>
    <submittedName>
        <fullName evidence="4">Glycosyltransferase</fullName>
    </submittedName>
</protein>
<organism evidence="4 5">
    <name type="scientific">Nesterenkonia alkaliphila</name>
    <dbReference type="NCBI Taxonomy" id="1463631"/>
    <lineage>
        <taxon>Bacteria</taxon>
        <taxon>Bacillati</taxon>
        <taxon>Actinomycetota</taxon>
        <taxon>Actinomycetes</taxon>
        <taxon>Micrococcales</taxon>
        <taxon>Micrococcaceae</taxon>
        <taxon>Nesterenkonia</taxon>
    </lineage>
</organism>
<evidence type="ECO:0000313" key="5">
    <source>
        <dbReference type="Proteomes" id="UP000460157"/>
    </source>
</evidence>
<reference evidence="4 5" key="1">
    <citation type="submission" date="2019-12" db="EMBL/GenBank/DDBJ databases">
        <title>Nesterenkonia muleiensis sp. nov., a novel actinobacterium isolated from sap of Populus euphratica.</title>
        <authorList>
            <person name="Wang R."/>
        </authorList>
    </citation>
    <scope>NUCLEOTIDE SEQUENCE [LARGE SCALE GENOMIC DNA]</scope>
    <source>
        <strain evidence="4 5">F10</strain>
    </source>
</reference>
<dbReference type="SUPFAM" id="SSF53448">
    <property type="entry name" value="Nucleotide-diphospho-sugar transferases"/>
    <property type="match status" value="1"/>
</dbReference>
<keyword evidence="5" id="KW-1185">Reference proteome</keyword>
<dbReference type="CDD" id="cd00761">
    <property type="entry name" value="Glyco_tranf_GTA_type"/>
    <property type="match status" value="1"/>
</dbReference>
<keyword evidence="2 4" id="KW-0808">Transferase</keyword>
<sequence>MPTQLRPTGRVGTVAEPRISIIVPVFNNGELLRTRAFPSLIRLPDFEQLHILLIDDGSTYQDTREAVAELAAAHSNVAAQFLPRGGSGSASRPRNTGFDLADTEYLGFLDPDDEFLGAGPWPLAVALDRHRQAQLAVGNQQRIYADRTEHVANTSHYAKVPLQGEQGTVFRAGADILVRARFRPSNLSSYLLRTQWFTDTGIRQVVGAAGQDSLFFRQLFAAAEAFVPVHEEIYAYHAHTEGSMVNTVTPGYFEKCLIRERAQAEWLQETGLLTNYLRHGFEPTFAWYLPKLRQVPRDQRPQARAVLRQIAEIYVDPRSHHWRYPEAMAFFRRPGLPSAEGVKPLAVRALRRFSPSARTPRVLGR</sequence>
<dbReference type="InterPro" id="IPR029044">
    <property type="entry name" value="Nucleotide-diphossugar_trans"/>
</dbReference>
<feature type="domain" description="Glycosyltransferase 2-like" evidence="3">
    <location>
        <begin position="20"/>
        <end position="150"/>
    </location>
</feature>
<evidence type="ECO:0000256" key="1">
    <source>
        <dbReference type="ARBA" id="ARBA00022676"/>
    </source>
</evidence>
<evidence type="ECO:0000256" key="2">
    <source>
        <dbReference type="ARBA" id="ARBA00022679"/>
    </source>
</evidence>
<evidence type="ECO:0000313" key="4">
    <source>
        <dbReference type="EMBL" id="MVT25366.1"/>
    </source>
</evidence>
<dbReference type="PANTHER" id="PTHR22916">
    <property type="entry name" value="GLYCOSYLTRANSFERASE"/>
    <property type="match status" value="1"/>
</dbReference>
<dbReference type="Proteomes" id="UP000460157">
    <property type="component" value="Unassembled WGS sequence"/>
</dbReference>
<name>A0A7K1UG59_9MICC</name>
<dbReference type="GO" id="GO:0016757">
    <property type="term" value="F:glycosyltransferase activity"/>
    <property type="evidence" value="ECO:0007669"/>
    <property type="project" value="UniProtKB-KW"/>
</dbReference>
<dbReference type="InterPro" id="IPR001173">
    <property type="entry name" value="Glyco_trans_2-like"/>
</dbReference>
<dbReference type="PANTHER" id="PTHR22916:SF51">
    <property type="entry name" value="GLYCOSYLTRANSFERASE EPSH-RELATED"/>
    <property type="match status" value="1"/>
</dbReference>
<gene>
    <name evidence="4" type="ORF">GNZ21_03140</name>
</gene>
<dbReference type="EMBL" id="WRPM01000022">
    <property type="protein sequence ID" value="MVT25366.1"/>
    <property type="molecule type" value="Genomic_DNA"/>
</dbReference>
<evidence type="ECO:0000259" key="3">
    <source>
        <dbReference type="Pfam" id="PF00535"/>
    </source>
</evidence>
<dbReference type="Pfam" id="PF00535">
    <property type="entry name" value="Glycos_transf_2"/>
    <property type="match status" value="1"/>
</dbReference>
<proteinExistence type="predicted"/>
<dbReference type="AlphaFoldDB" id="A0A7K1UG59"/>
<keyword evidence="1" id="KW-0328">Glycosyltransferase</keyword>